<dbReference type="AlphaFoldDB" id="A0A2Z6QIF7"/>
<dbReference type="EMBL" id="BEXD01000126">
    <property type="protein sequence ID" value="GBB84551.1"/>
    <property type="molecule type" value="Genomic_DNA"/>
</dbReference>
<reference evidence="3" key="2">
    <citation type="submission" date="2019-10" db="EMBL/GenBank/DDBJ databases">
        <title>Conservation and host-specific expression of non-tandemly repeated heterogenous ribosome RNA gene in arbuscular mycorrhizal fungi.</title>
        <authorList>
            <person name="Maeda T."/>
            <person name="Kobayashi Y."/>
            <person name="Nakagawa T."/>
            <person name="Ezawa T."/>
            <person name="Yamaguchi K."/>
            <person name="Bino T."/>
            <person name="Nishimoto Y."/>
            <person name="Shigenobu S."/>
            <person name="Kawaguchi M."/>
        </authorList>
    </citation>
    <scope>NUCLEOTIDE SEQUENCE</scope>
    <source>
        <strain evidence="3">HR1</strain>
    </source>
</reference>
<reference evidence="2 4" key="1">
    <citation type="submission" date="2017-11" db="EMBL/GenBank/DDBJ databases">
        <title>The genome of Rhizophagus clarus HR1 reveals common genetic basis of auxotrophy among arbuscular mycorrhizal fungi.</title>
        <authorList>
            <person name="Kobayashi Y."/>
        </authorList>
    </citation>
    <scope>NUCLEOTIDE SEQUENCE [LARGE SCALE GENOMIC DNA]</scope>
    <source>
        <strain evidence="2 4">HR1</strain>
    </source>
</reference>
<evidence type="ECO:0000256" key="1">
    <source>
        <dbReference type="SAM" id="MobiDB-lite"/>
    </source>
</evidence>
<organism evidence="2 4">
    <name type="scientific">Rhizophagus clarus</name>
    <dbReference type="NCBI Taxonomy" id="94130"/>
    <lineage>
        <taxon>Eukaryota</taxon>
        <taxon>Fungi</taxon>
        <taxon>Fungi incertae sedis</taxon>
        <taxon>Mucoromycota</taxon>
        <taxon>Glomeromycotina</taxon>
        <taxon>Glomeromycetes</taxon>
        <taxon>Glomerales</taxon>
        <taxon>Glomeraceae</taxon>
        <taxon>Rhizophagus</taxon>
    </lineage>
</organism>
<feature type="region of interest" description="Disordered" evidence="1">
    <location>
        <begin position="1"/>
        <end position="40"/>
    </location>
</feature>
<comment type="caution">
    <text evidence="2">The sequence shown here is derived from an EMBL/GenBank/DDBJ whole genome shotgun (WGS) entry which is preliminary data.</text>
</comment>
<dbReference type="Proteomes" id="UP000615446">
    <property type="component" value="Unassembled WGS sequence"/>
</dbReference>
<evidence type="ECO:0000313" key="3">
    <source>
        <dbReference type="EMBL" id="GET04158.1"/>
    </source>
</evidence>
<name>A0A2Z6QIF7_9GLOM</name>
<proteinExistence type="predicted"/>
<sequence>MFCSSVKLNKSPKGNDETSLSLSLKDSSRNIQSSEGEELRDEVSRDSIGIKLSEDNALIIATDIVIEIIKIINTIS</sequence>
<dbReference type="EMBL" id="BLAL01000338">
    <property type="protein sequence ID" value="GET04158.1"/>
    <property type="molecule type" value="Genomic_DNA"/>
</dbReference>
<accession>A0A2Z6QIF7</accession>
<feature type="compositionally biased region" description="Polar residues" evidence="1">
    <location>
        <begin position="17"/>
        <end position="34"/>
    </location>
</feature>
<keyword evidence="4" id="KW-1185">Reference proteome</keyword>
<evidence type="ECO:0000313" key="4">
    <source>
        <dbReference type="Proteomes" id="UP000247702"/>
    </source>
</evidence>
<protein>
    <submittedName>
        <fullName evidence="2">Uncharacterized protein</fullName>
    </submittedName>
</protein>
<evidence type="ECO:0000313" key="2">
    <source>
        <dbReference type="EMBL" id="GBB84551.1"/>
    </source>
</evidence>
<dbReference type="Proteomes" id="UP000247702">
    <property type="component" value="Unassembled WGS sequence"/>
</dbReference>
<gene>
    <name evidence="3" type="ORF">RCL2_003046200</name>
    <name evidence="2" type="ORF">RclHR1_11100009</name>
</gene>